<feature type="region of interest" description="Disordered" evidence="1">
    <location>
        <begin position="325"/>
        <end position="360"/>
    </location>
</feature>
<dbReference type="PANTHER" id="PTHR12975">
    <property type="entry name" value="TRANSPORT PROTEIN TRAPP"/>
    <property type="match status" value="1"/>
</dbReference>
<dbReference type="OrthoDB" id="203724at2759"/>
<evidence type="ECO:0000256" key="1">
    <source>
        <dbReference type="SAM" id="MobiDB-lite"/>
    </source>
</evidence>
<evidence type="ECO:0000313" key="3">
    <source>
        <dbReference type="Proteomes" id="UP000027222"/>
    </source>
</evidence>
<dbReference type="EMBL" id="KL142367">
    <property type="protein sequence ID" value="KDR85341.1"/>
    <property type="molecule type" value="Genomic_DNA"/>
</dbReference>
<gene>
    <name evidence="2" type="ORF">GALMADRAFT_234163</name>
</gene>
<feature type="compositionally biased region" description="Pro residues" evidence="1">
    <location>
        <begin position="229"/>
        <end position="247"/>
    </location>
</feature>
<protein>
    <submittedName>
        <fullName evidence="2">Uncharacterized protein</fullName>
    </submittedName>
</protein>
<feature type="compositionally biased region" description="Low complexity" evidence="1">
    <location>
        <begin position="248"/>
        <end position="264"/>
    </location>
</feature>
<dbReference type="Pfam" id="PF12739">
    <property type="entry name" value="TRAPPC-Trs85"/>
    <property type="match status" value="1"/>
</dbReference>
<dbReference type="Proteomes" id="UP000027222">
    <property type="component" value="Unassembled WGS sequence"/>
</dbReference>
<dbReference type="STRING" id="685588.A0A067TQ73"/>
<evidence type="ECO:0000313" key="2">
    <source>
        <dbReference type="EMBL" id="KDR85341.1"/>
    </source>
</evidence>
<dbReference type="GO" id="GO:1990072">
    <property type="term" value="C:TRAPPIII protein complex"/>
    <property type="evidence" value="ECO:0007669"/>
    <property type="project" value="TreeGrafter"/>
</dbReference>
<name>A0A067TQ73_GALM3</name>
<feature type="region of interest" description="Disordered" evidence="1">
    <location>
        <begin position="229"/>
        <end position="265"/>
    </location>
</feature>
<keyword evidence="3" id="KW-1185">Reference proteome</keyword>
<organism evidence="2 3">
    <name type="scientific">Galerina marginata (strain CBS 339.88)</name>
    <dbReference type="NCBI Taxonomy" id="685588"/>
    <lineage>
        <taxon>Eukaryota</taxon>
        <taxon>Fungi</taxon>
        <taxon>Dikarya</taxon>
        <taxon>Basidiomycota</taxon>
        <taxon>Agaricomycotina</taxon>
        <taxon>Agaricomycetes</taxon>
        <taxon>Agaricomycetidae</taxon>
        <taxon>Agaricales</taxon>
        <taxon>Agaricineae</taxon>
        <taxon>Strophariaceae</taxon>
        <taxon>Galerina</taxon>
    </lineage>
</organism>
<sequence>MAPMLPSSLSPHICVLTSPDLSELLERSVLPPLHHILQSFSPLPQVTTRTTSLVSVPHTSFALRFSDLQDVEEACREDDEQRAIRTIDWMTARISKRCAKWVQDMETVGDQEAVRTPWWDELRRCAEGDFVPAKTEAWNHPVALILAVSTTTPNPLQAITALHSRNNQFPPWVDTNILRYTLIIHPKNSALSDEEAVALYNAVKKQFGLHSYLLSLELPKFPPPPIPVPALMPRLPPPPSPESPPHQHPTTPTTPNIPGSSSNPAVLNTLRMEEKDIQQTARFTREFVVMSLVPWMEKCVLEWNENFSSTRRLPSRLFSSTRRLFGSQAPTPVPTPSSSSVSLPGRSAPAVLNGGPSPPSQTRRLAEFATILGDFKLAVSVWEALRKESKGGSDMLPLLLTPSATLPLHAQTALTSIHPNMADLPPHAQIRALLFAVRWEAGIATQDFLHNALEGERWLVWAASNAEEAPSALLLAQAALLSTKRKARRRAALWYISAANRLEKCGIKPLTMYFLRKAEDLYSVSPPKELSPSFWDSEGKSPTVAEGLEDIISGIAHPLGRLLYTTGDVAGAVKLFLSVLRGAPAFASNSVLAIGDDTTKLPSNDKLYLEDFRVAYTYWKSTEPEKLSNAGLQIPIKLCASKKTRIRFPGDDANGDTDVWANRQEDWKAFWRSRGGKESVTPGGKVSTNELFWVDLIMQNPLDAEISLSNVTLMVQGPDSSNSSPVEDFIEVEVIKEVTLGPKELISVPISLKSTRPAKLNITHAKYDFLSHLPITESLLCRGRRLHDTAQQRQYPTYAPDDVMNVEVVPSDYRLLVSYIEDEHLVLLQGENKSTRLWLTNAGSRPIGEVWMVTGADDEIWLGHDSGLEDSASETETFRSSNSLKRQEPHRLALKGSAHSSVINVGESVEVPVILHAETIGHHELCLLFVFREDDTQPFYSTTLARTYEVQPLFDISVTAKPSQSPDHSFVLDVDITNVSRLASVDITQLTCASPQWTCNALTEKIFGIIAPTQCCRILLGASRWSEGSGSEETLDFVSKKLGNLLKGGEVDTLPPPPIDLQCSHISQASKKSIQGAAIMNFIQSGRRKFMSHNITRVHSYITPASHPTIFPLYNPSALDLIVLWEIPSRAISGHLTVHGITLGAGHARLNNIIEEAESAKVKRSMYAETRRENREVLDAIRNSEWNAEMNPVVLSLKDVGTKLHDFAKGPCHVRLDFQLRNHSLEHPARYTLRLSPSQSSLSTNLHPPPYLGRITFRGTISPSETTAIHPKLWVTRPGAYGLGGWTLETEICSPTGQAIKSRRYLQGPSLSEEGACIVVCDSRTS</sequence>
<dbReference type="InterPro" id="IPR024420">
    <property type="entry name" value="TRAPP_III_complex_Trs85"/>
</dbReference>
<dbReference type="HOGENOM" id="CLU_004823_3_0_1"/>
<proteinExistence type="predicted"/>
<dbReference type="PANTHER" id="PTHR12975:SF6">
    <property type="entry name" value="TRAFFICKING PROTEIN PARTICLE COMPLEX SUBUNIT 8"/>
    <property type="match status" value="1"/>
</dbReference>
<accession>A0A067TQ73</accession>
<reference evidence="3" key="1">
    <citation type="journal article" date="2014" name="Proc. Natl. Acad. Sci. U.S.A.">
        <title>Extensive sampling of basidiomycete genomes demonstrates inadequacy of the white-rot/brown-rot paradigm for wood decay fungi.</title>
        <authorList>
            <person name="Riley R."/>
            <person name="Salamov A.A."/>
            <person name="Brown D.W."/>
            <person name="Nagy L.G."/>
            <person name="Floudas D."/>
            <person name="Held B.W."/>
            <person name="Levasseur A."/>
            <person name="Lombard V."/>
            <person name="Morin E."/>
            <person name="Otillar R."/>
            <person name="Lindquist E.A."/>
            <person name="Sun H."/>
            <person name="LaButti K.M."/>
            <person name="Schmutz J."/>
            <person name="Jabbour D."/>
            <person name="Luo H."/>
            <person name="Baker S.E."/>
            <person name="Pisabarro A.G."/>
            <person name="Walton J.D."/>
            <person name="Blanchette R.A."/>
            <person name="Henrissat B."/>
            <person name="Martin F."/>
            <person name="Cullen D."/>
            <person name="Hibbett D.S."/>
            <person name="Grigoriev I.V."/>
        </authorList>
    </citation>
    <scope>NUCLEOTIDE SEQUENCE [LARGE SCALE GENOMIC DNA]</scope>
    <source>
        <strain evidence="3">CBS 339.88</strain>
    </source>
</reference>